<comment type="subcellular location">
    <subcellularLocation>
        <location evidence="8">Cytoplasm</location>
    </subcellularLocation>
</comment>
<evidence type="ECO:0000256" key="8">
    <source>
        <dbReference type="HAMAP-Rule" id="MF_01105"/>
    </source>
</evidence>
<sequence length="435" mass="47816">MLTREFVLSFREATPYINTFRSRTMVIAINGETVDSGHFASLAQDINVLTSLGVRIVLVHGARPQIESMLKLRGLARLFHRQRRVTDFATLEIVKQANGAVRHDIEAALSMGMPNSSMHGAHLRVAGGNYLTAQPLGVIDGIDMQYTGQLRKLDDAGVRQRLEAGELVLLSPIGYSLTGEAFNLAMEDVATHVAITLKAEKLIFFVCGPGATNNDGGRISTLTAQQAEELLANSTQPDDVGAYLPCAIRATRDGVPRAHLINGNEDGALLAELFTHGGAGTMVARDPLVKVRTASMEDIGDILALIRPLEESGILVKRSLEHLEMDINNYSVLEHDGKVYGCVAMHTFEDAPMAELACLAVSPEKRDSGYGEMLLRHVEYQARTRGIASLFVLTTQTAHWFLERGFTEAQISHLPLTRQRLYNYQRRSKVFVKPL</sequence>
<dbReference type="RefSeq" id="WP_289831895.1">
    <property type="nucleotide sequence ID" value="NZ_JAUEDK010000059.1"/>
</dbReference>
<dbReference type="Proteomes" id="UP001168540">
    <property type="component" value="Unassembled WGS sequence"/>
</dbReference>
<dbReference type="SUPFAM" id="SSF53633">
    <property type="entry name" value="Carbamate kinase-like"/>
    <property type="match status" value="1"/>
</dbReference>
<evidence type="ECO:0000256" key="5">
    <source>
        <dbReference type="ARBA" id="ARBA00022679"/>
    </source>
</evidence>
<dbReference type="InterPro" id="IPR001048">
    <property type="entry name" value="Asp/Glu/Uridylate_kinase"/>
</dbReference>
<keyword evidence="11" id="KW-1185">Reference proteome</keyword>
<proteinExistence type="inferred from homology"/>
<dbReference type="InterPro" id="IPR000182">
    <property type="entry name" value="GNAT_dom"/>
</dbReference>
<dbReference type="NCBIfam" id="TIGR01890">
    <property type="entry name" value="N-Ac-Glu-synth"/>
    <property type="match status" value="1"/>
</dbReference>
<dbReference type="Gene3D" id="3.40.1160.10">
    <property type="entry name" value="Acetylglutamate kinase-like"/>
    <property type="match status" value="1"/>
</dbReference>
<evidence type="ECO:0000256" key="3">
    <source>
        <dbReference type="ARBA" id="ARBA00022571"/>
    </source>
</evidence>
<dbReference type="GO" id="GO:0016746">
    <property type="term" value="F:acyltransferase activity"/>
    <property type="evidence" value="ECO:0007669"/>
    <property type="project" value="UniProtKB-KW"/>
</dbReference>
<comment type="catalytic activity">
    <reaction evidence="7 8">
        <text>L-glutamate + acetyl-CoA = N-acetyl-L-glutamate + CoA + H(+)</text>
        <dbReference type="Rhea" id="RHEA:24292"/>
        <dbReference type="ChEBI" id="CHEBI:15378"/>
        <dbReference type="ChEBI" id="CHEBI:29985"/>
        <dbReference type="ChEBI" id="CHEBI:44337"/>
        <dbReference type="ChEBI" id="CHEBI:57287"/>
        <dbReference type="ChEBI" id="CHEBI:57288"/>
        <dbReference type="EC" id="2.3.1.1"/>
    </reaction>
</comment>
<evidence type="ECO:0000256" key="7">
    <source>
        <dbReference type="ARBA" id="ARBA00048372"/>
    </source>
</evidence>
<accession>A0ABT7XTX7</accession>
<dbReference type="PIRSF" id="PIRSF000423">
    <property type="entry name" value="ArgA"/>
    <property type="match status" value="1"/>
</dbReference>
<evidence type="ECO:0000256" key="4">
    <source>
        <dbReference type="ARBA" id="ARBA00022605"/>
    </source>
</evidence>
<evidence type="ECO:0000313" key="10">
    <source>
        <dbReference type="EMBL" id="MDN0077252.1"/>
    </source>
</evidence>
<dbReference type="InterPro" id="IPR033719">
    <property type="entry name" value="NAGS_kin"/>
</dbReference>
<protein>
    <recommendedName>
        <fullName evidence="8">Amino-acid acetyltransferase</fullName>
        <ecNumber evidence="8">2.3.1.1</ecNumber>
    </recommendedName>
    <alternativeName>
        <fullName evidence="8">N-acetylglutamate synthase</fullName>
        <shortName evidence="8">AGS</shortName>
        <shortName evidence="8">NAGS</shortName>
    </alternativeName>
</protein>
<evidence type="ECO:0000256" key="2">
    <source>
        <dbReference type="ARBA" id="ARBA00009145"/>
    </source>
</evidence>
<comment type="miscellaneous">
    <text evidence="8">In bacteria which possess the bifunctional enzyme ornithine acetyltransferase/N-acetylglutamate synthase (ArgJ), ArgA fulfills an anaplerotic role.</text>
</comment>
<keyword evidence="8" id="KW-0963">Cytoplasm</keyword>
<dbReference type="PANTHER" id="PTHR30602:SF12">
    <property type="entry name" value="AMINO-ACID ACETYLTRANSFERASE NAGS1, CHLOROPLASTIC-RELATED"/>
    <property type="match status" value="1"/>
</dbReference>
<dbReference type="NCBIfam" id="NF003641">
    <property type="entry name" value="PRK05279.1"/>
    <property type="match status" value="1"/>
</dbReference>
<dbReference type="EMBL" id="JAUEDK010000059">
    <property type="protein sequence ID" value="MDN0077252.1"/>
    <property type="molecule type" value="Genomic_DNA"/>
</dbReference>
<reference evidence="10" key="1">
    <citation type="submission" date="2023-06" db="EMBL/GenBank/DDBJ databases">
        <authorList>
            <person name="Zhang S."/>
        </authorList>
    </citation>
    <scope>NUCLEOTIDE SEQUENCE</scope>
    <source>
        <strain evidence="10">SG2303</strain>
    </source>
</reference>
<dbReference type="PANTHER" id="PTHR30602">
    <property type="entry name" value="AMINO-ACID ACETYLTRANSFERASE"/>
    <property type="match status" value="1"/>
</dbReference>
<dbReference type="Pfam" id="PF13508">
    <property type="entry name" value="Acetyltransf_7"/>
    <property type="match status" value="1"/>
</dbReference>
<dbReference type="Pfam" id="PF00696">
    <property type="entry name" value="AA_kinase"/>
    <property type="match status" value="1"/>
</dbReference>
<dbReference type="InterPro" id="IPR010167">
    <property type="entry name" value="NH2A_AcTrfase"/>
</dbReference>
<dbReference type="CDD" id="cd04237">
    <property type="entry name" value="AAK_NAGS-ABP"/>
    <property type="match status" value="1"/>
</dbReference>
<keyword evidence="3 8" id="KW-0055">Arginine biosynthesis</keyword>
<name>A0ABT7XTX7_9NEIS</name>
<evidence type="ECO:0000256" key="6">
    <source>
        <dbReference type="ARBA" id="ARBA00023315"/>
    </source>
</evidence>
<keyword evidence="6 8" id="KW-0012">Acyltransferase</keyword>
<dbReference type="PROSITE" id="PS51186">
    <property type="entry name" value="GNAT"/>
    <property type="match status" value="1"/>
</dbReference>
<dbReference type="CDD" id="cd04301">
    <property type="entry name" value="NAT_SF"/>
    <property type="match status" value="1"/>
</dbReference>
<evidence type="ECO:0000313" key="11">
    <source>
        <dbReference type="Proteomes" id="UP001168540"/>
    </source>
</evidence>
<keyword evidence="4 8" id="KW-0028">Amino-acid biosynthesis</keyword>
<feature type="domain" description="N-acetyltransferase" evidence="9">
    <location>
        <begin position="289"/>
        <end position="435"/>
    </location>
</feature>
<dbReference type="EC" id="2.3.1.1" evidence="8"/>
<comment type="caution">
    <text evidence="10">The sequence shown here is derived from an EMBL/GenBank/DDBJ whole genome shotgun (WGS) entry which is preliminary data.</text>
</comment>
<dbReference type="SUPFAM" id="SSF55729">
    <property type="entry name" value="Acyl-CoA N-acyltransferases (Nat)"/>
    <property type="match status" value="1"/>
</dbReference>
<comment type="pathway">
    <text evidence="1 8">Amino-acid biosynthesis; L-arginine biosynthesis; N(2)-acetyl-L-ornithine from L-glutamate: step 1/4.</text>
</comment>
<comment type="similarity">
    <text evidence="2 8">Belongs to the acetyltransferase family. ArgA subfamily.</text>
</comment>
<evidence type="ECO:0000259" key="9">
    <source>
        <dbReference type="PROSITE" id="PS51186"/>
    </source>
</evidence>
<keyword evidence="5 8" id="KW-0808">Transferase</keyword>
<gene>
    <name evidence="8 10" type="primary">argA</name>
    <name evidence="10" type="ORF">QU481_20670</name>
</gene>
<dbReference type="Gene3D" id="3.40.630.30">
    <property type="match status" value="1"/>
</dbReference>
<evidence type="ECO:0000256" key="1">
    <source>
        <dbReference type="ARBA" id="ARBA00004925"/>
    </source>
</evidence>
<dbReference type="InterPro" id="IPR036393">
    <property type="entry name" value="AceGlu_kinase-like_sf"/>
</dbReference>
<dbReference type="HAMAP" id="MF_01105">
    <property type="entry name" value="N_acetyl_glu_synth"/>
    <property type="match status" value="1"/>
</dbReference>
<dbReference type="InterPro" id="IPR016181">
    <property type="entry name" value="Acyl_CoA_acyltransferase"/>
</dbReference>
<organism evidence="10 11">
    <name type="scientific">Crenobacter oryzisoli</name>
    <dbReference type="NCBI Taxonomy" id="3056844"/>
    <lineage>
        <taxon>Bacteria</taxon>
        <taxon>Pseudomonadati</taxon>
        <taxon>Pseudomonadota</taxon>
        <taxon>Betaproteobacteria</taxon>
        <taxon>Neisseriales</taxon>
        <taxon>Neisseriaceae</taxon>
        <taxon>Crenobacter</taxon>
    </lineage>
</organism>